<keyword evidence="1" id="KW-0255">Endonuclease</keyword>
<name>A0A6G8B1X9_9LACO</name>
<gene>
    <name evidence="1" type="ORF">G7084_00120</name>
</gene>
<keyword evidence="1" id="KW-0540">Nuclease</keyword>
<dbReference type="AlphaFoldDB" id="A0A6G8B1X9"/>
<protein>
    <submittedName>
        <fullName evidence="1">HNH endonuclease</fullName>
    </submittedName>
</protein>
<dbReference type="Proteomes" id="UP000500741">
    <property type="component" value="Chromosome"/>
</dbReference>
<dbReference type="EMBL" id="CP049888">
    <property type="protein sequence ID" value="QIL51240.1"/>
    <property type="molecule type" value="Genomic_DNA"/>
</dbReference>
<proteinExistence type="predicted"/>
<organism evidence="1 2">
    <name type="scientific">Weissella coleopterorum</name>
    <dbReference type="NCBI Taxonomy" id="2714949"/>
    <lineage>
        <taxon>Bacteria</taxon>
        <taxon>Bacillati</taxon>
        <taxon>Bacillota</taxon>
        <taxon>Bacilli</taxon>
        <taxon>Lactobacillales</taxon>
        <taxon>Lactobacillaceae</taxon>
        <taxon>Weissella</taxon>
    </lineage>
</organism>
<evidence type="ECO:0000313" key="2">
    <source>
        <dbReference type="Proteomes" id="UP000500741"/>
    </source>
</evidence>
<dbReference type="GO" id="GO:0004519">
    <property type="term" value="F:endonuclease activity"/>
    <property type="evidence" value="ECO:0007669"/>
    <property type="project" value="UniProtKB-KW"/>
</dbReference>
<sequence>MRMHRCAEIRCTELIPMKYDYCQKHYEARMQRFNQQRLNSQELSSRTLRGQQKLREATQSYDETTRQELHDGFYQSKQWEKIASYVKQRDGYLDGVDGKAWDKGDLIVDHVVPRRLLGRDEQLNTDNLWLLTRSQHNHKTAVEKKLNDNQLKNISKNWWIKILKK</sequence>
<dbReference type="KEGG" id="wco:G7084_00120"/>
<evidence type="ECO:0000313" key="1">
    <source>
        <dbReference type="EMBL" id="QIL51240.1"/>
    </source>
</evidence>
<keyword evidence="2" id="KW-1185">Reference proteome</keyword>
<accession>A0A6G8B1X9</accession>
<reference evidence="1 2" key="1">
    <citation type="submission" date="2020-03" db="EMBL/GenBank/DDBJ databases">
        <title>Weissella sp. nov., isolated from Cybister lewisianus.</title>
        <authorList>
            <person name="Hyun D.-W."/>
            <person name="Bae J.-W."/>
        </authorList>
    </citation>
    <scope>NUCLEOTIDE SEQUENCE [LARGE SCALE GENOMIC DNA]</scope>
    <source>
        <strain evidence="1 2">HDW19</strain>
    </source>
</reference>
<keyword evidence="1" id="KW-0378">Hydrolase</keyword>